<dbReference type="Pfam" id="PF19112">
    <property type="entry name" value="VanA_C"/>
    <property type="match status" value="1"/>
</dbReference>
<dbReference type="Gene3D" id="2.102.10.10">
    <property type="entry name" value="Rieske [2Fe-2S] iron-sulphur domain"/>
    <property type="match status" value="1"/>
</dbReference>
<keyword evidence="3" id="KW-0560">Oxidoreductase</keyword>
<evidence type="ECO:0000256" key="4">
    <source>
        <dbReference type="ARBA" id="ARBA00023004"/>
    </source>
</evidence>
<protein>
    <submittedName>
        <fullName evidence="7">Rieske 2Fe-2S domain-containing protein</fullName>
    </submittedName>
</protein>
<comment type="caution">
    <text evidence="7">The sequence shown here is derived from an EMBL/GenBank/DDBJ whole genome shotgun (WGS) entry which is preliminary data.</text>
</comment>
<dbReference type="InterPro" id="IPR050584">
    <property type="entry name" value="Cholesterol_7-desaturase"/>
</dbReference>
<reference evidence="7 8" key="1">
    <citation type="submission" date="2020-01" db="EMBL/GenBank/DDBJ databases">
        <title>Paenibacillus soybeanensis sp. nov. isolated from the nodules of soybean (Glycine max(L.) Merr).</title>
        <authorList>
            <person name="Wang H."/>
        </authorList>
    </citation>
    <scope>NUCLEOTIDE SEQUENCE [LARGE SCALE GENOMIC DNA]</scope>
    <source>
        <strain evidence="7 8">T1</strain>
    </source>
</reference>
<organism evidence="7 8">
    <name type="scientific">Paenibacillus glycinis</name>
    <dbReference type="NCBI Taxonomy" id="2697035"/>
    <lineage>
        <taxon>Bacteria</taxon>
        <taxon>Bacillati</taxon>
        <taxon>Bacillota</taxon>
        <taxon>Bacilli</taxon>
        <taxon>Bacillales</taxon>
        <taxon>Paenibacillaceae</taxon>
        <taxon>Paenibacillus</taxon>
    </lineage>
</organism>
<proteinExistence type="predicted"/>
<dbReference type="InterPro" id="IPR017941">
    <property type="entry name" value="Rieske_2Fe-2S"/>
</dbReference>
<dbReference type="SUPFAM" id="SSF55961">
    <property type="entry name" value="Bet v1-like"/>
    <property type="match status" value="1"/>
</dbReference>
<sequence length="325" mass="36800">MIEDPVLAQEWLPVCLSAELKEQLLKVTVAGEYVVVFRSEGGVHALKDVCVHRGAPLSLGKRKGDCIVCPYHGWEYDRGGQCVKIPQLDPARVIPPKAHTQAFGCEERYGLVWVRLLRSDGRFPIYPEVESGALRLHATMGPYGVKAAAPRLIENFLDVSHLAFLHEGYLGAPEHPYISDHDVHWIDGRGVSDDILIMQPNGDGRGREVQYRYVYEILSPVCVKFTKTDTETGDVVSIQLCVQPNEERRSAAYFLVTSNFDVDTQAFVSYQELIFKQDVEVLENQKPEELPLDLQLEMHLRSDRISIAYRSYLKERGVRWGVIYG</sequence>
<keyword evidence="1" id="KW-0001">2Fe-2S</keyword>
<keyword evidence="8" id="KW-1185">Reference proteome</keyword>
<feature type="domain" description="Rieske" evidence="6">
    <location>
        <begin position="11"/>
        <end position="114"/>
    </location>
</feature>
<evidence type="ECO:0000256" key="2">
    <source>
        <dbReference type="ARBA" id="ARBA00022723"/>
    </source>
</evidence>
<gene>
    <name evidence="7" type="ORF">GT019_05105</name>
</gene>
<dbReference type="Gene3D" id="3.90.380.10">
    <property type="entry name" value="Naphthalene 1,2-dioxygenase Alpha Subunit, Chain A, domain 1"/>
    <property type="match status" value="1"/>
</dbReference>
<evidence type="ECO:0000256" key="1">
    <source>
        <dbReference type="ARBA" id="ARBA00022714"/>
    </source>
</evidence>
<accession>A0ABW9XKW6</accession>
<dbReference type="SUPFAM" id="SSF50022">
    <property type="entry name" value="ISP domain"/>
    <property type="match status" value="1"/>
</dbReference>
<name>A0ABW9XKW6_9BACL</name>
<dbReference type="InterPro" id="IPR036922">
    <property type="entry name" value="Rieske_2Fe-2S_sf"/>
</dbReference>
<keyword evidence="5" id="KW-0411">Iron-sulfur</keyword>
<keyword evidence="2" id="KW-0479">Metal-binding</keyword>
<evidence type="ECO:0000313" key="7">
    <source>
        <dbReference type="EMBL" id="NBD23240.1"/>
    </source>
</evidence>
<dbReference type="Pfam" id="PF00355">
    <property type="entry name" value="Rieske"/>
    <property type="match status" value="1"/>
</dbReference>
<dbReference type="PANTHER" id="PTHR21266:SF60">
    <property type="entry name" value="3-KETOSTEROID-9-ALPHA-MONOOXYGENASE, OXYGENASE COMPONENT"/>
    <property type="match status" value="1"/>
</dbReference>
<evidence type="ECO:0000259" key="6">
    <source>
        <dbReference type="PROSITE" id="PS51296"/>
    </source>
</evidence>
<dbReference type="PANTHER" id="PTHR21266">
    <property type="entry name" value="IRON-SULFUR DOMAIN CONTAINING PROTEIN"/>
    <property type="match status" value="1"/>
</dbReference>
<dbReference type="CDD" id="cd03469">
    <property type="entry name" value="Rieske_RO_Alpha_N"/>
    <property type="match status" value="1"/>
</dbReference>
<evidence type="ECO:0000256" key="5">
    <source>
        <dbReference type="ARBA" id="ARBA00023014"/>
    </source>
</evidence>
<dbReference type="RefSeq" id="WP_161741668.1">
    <property type="nucleotide sequence ID" value="NZ_JAAAMV010000002.1"/>
</dbReference>
<dbReference type="EMBL" id="JAAAMV010000002">
    <property type="protein sequence ID" value="NBD23240.1"/>
    <property type="molecule type" value="Genomic_DNA"/>
</dbReference>
<evidence type="ECO:0000313" key="8">
    <source>
        <dbReference type="Proteomes" id="UP000665561"/>
    </source>
</evidence>
<evidence type="ECO:0000256" key="3">
    <source>
        <dbReference type="ARBA" id="ARBA00023002"/>
    </source>
</evidence>
<dbReference type="PROSITE" id="PS51296">
    <property type="entry name" value="RIESKE"/>
    <property type="match status" value="1"/>
</dbReference>
<dbReference type="Proteomes" id="UP000665561">
    <property type="component" value="Unassembled WGS sequence"/>
</dbReference>
<keyword evidence="4" id="KW-0408">Iron</keyword>
<dbReference type="InterPro" id="IPR044043">
    <property type="entry name" value="VanA_C_cat"/>
</dbReference>